<dbReference type="Proteomes" id="UP001165064">
    <property type="component" value="Unassembled WGS sequence"/>
</dbReference>
<sequence length="476" mass="53243">MHPLLLESITSGKQSTPADLIRLYNESKYRKLDNLDYFPRQPKFPSKPHHAPINSLSLDSQSNRYLLSGAGDASVKLYDLEQQFLSNDTGASTAAASSQEQRKPSNKKRIYEPLVSIPPKTIHKFGITHLKWWPDNGMWLSSSYDYTLNVNDATTMQPVHSFKMGSRVINFDFDPSGANTTVACCMDGGIGGIKLADLRTLSETQTLGGGGKVQGGFGYMMSCCWSPTNPYFVVGGGVDGYGIGWDIRASNGVLFKLDSNIATTNHMLDEKKLMFSNEIPKAHNGFINGMMFNEIGTELFTLGSDDKIRVWDLTTSDRPLNKSINFGPLVRNKSRQHITMSLSPLNETDVQYLWFPSDTGEILVFRANDGKLLARLNKHGERLNKRTTSIVYSKNSSLRYYSGCLDGSLTTWGYSHYETESQMTPVNFDNGVDYDKDEEDKDEQDANQPVQNVLDRISEEMGEGRALTNFQKPSKY</sequence>
<dbReference type="EMBL" id="BSXS01007793">
    <property type="protein sequence ID" value="GME90304.1"/>
    <property type="molecule type" value="Genomic_DNA"/>
</dbReference>
<evidence type="ECO:0000313" key="1">
    <source>
        <dbReference type="EMBL" id="GME90304.1"/>
    </source>
</evidence>
<name>A0ACB5TK23_AMBMO</name>
<organism evidence="1 2">
    <name type="scientific">Ambrosiozyma monospora</name>
    <name type="common">Yeast</name>
    <name type="synonym">Endomycopsis monosporus</name>
    <dbReference type="NCBI Taxonomy" id="43982"/>
    <lineage>
        <taxon>Eukaryota</taxon>
        <taxon>Fungi</taxon>
        <taxon>Dikarya</taxon>
        <taxon>Ascomycota</taxon>
        <taxon>Saccharomycotina</taxon>
        <taxon>Pichiomycetes</taxon>
        <taxon>Pichiales</taxon>
        <taxon>Pichiaceae</taxon>
        <taxon>Ambrosiozyma</taxon>
    </lineage>
</organism>
<evidence type="ECO:0000313" key="2">
    <source>
        <dbReference type="Proteomes" id="UP001165064"/>
    </source>
</evidence>
<accession>A0ACB5TK23</accession>
<keyword evidence="2" id="KW-1185">Reference proteome</keyword>
<protein>
    <submittedName>
        <fullName evidence="1">Unnamed protein product</fullName>
    </submittedName>
</protein>
<comment type="caution">
    <text evidence="1">The sequence shown here is derived from an EMBL/GenBank/DDBJ whole genome shotgun (WGS) entry which is preliminary data.</text>
</comment>
<reference evidence="1" key="1">
    <citation type="submission" date="2023-04" db="EMBL/GenBank/DDBJ databases">
        <title>Ambrosiozyma monospora NBRC 10751.</title>
        <authorList>
            <person name="Ichikawa N."/>
            <person name="Sato H."/>
            <person name="Tonouchi N."/>
        </authorList>
    </citation>
    <scope>NUCLEOTIDE SEQUENCE</scope>
    <source>
        <strain evidence="1">NBRC 10751</strain>
    </source>
</reference>
<gene>
    <name evidence="1" type="ORF">Amon02_000867800</name>
</gene>
<proteinExistence type="predicted"/>